<feature type="domain" description="Potassium channel" evidence="2">
    <location>
        <begin position="59"/>
        <end position="135"/>
    </location>
</feature>
<feature type="transmembrane region" description="Helical" evidence="1">
    <location>
        <begin position="6"/>
        <end position="33"/>
    </location>
</feature>
<dbReference type="SUPFAM" id="SSF81324">
    <property type="entry name" value="Voltage-gated potassium channels"/>
    <property type="match status" value="1"/>
</dbReference>
<name>A0ABS2N3H0_9BACI</name>
<evidence type="ECO:0000313" key="4">
    <source>
        <dbReference type="Proteomes" id="UP001296943"/>
    </source>
</evidence>
<evidence type="ECO:0000256" key="1">
    <source>
        <dbReference type="SAM" id="Phobius"/>
    </source>
</evidence>
<evidence type="ECO:0000313" key="3">
    <source>
        <dbReference type="EMBL" id="MBM7572475.1"/>
    </source>
</evidence>
<dbReference type="Gene3D" id="1.10.287.70">
    <property type="match status" value="1"/>
</dbReference>
<sequence>MEIVKGGIMLIAIVSILLIVALMSGSLYSFIYHKPYKRSYFSYEIFYTLILVYFVVLVSFGLLYFVLSFNGIVLVEGGVLQDVSVLETLAHSLYFSGVTLMTVGYGDITPVGWGRLIALIEAIIGYLLPAAFFLRIWHQSLDSGEEEKDEKREVDYL</sequence>
<keyword evidence="1" id="KW-1133">Transmembrane helix</keyword>
<feature type="transmembrane region" description="Helical" evidence="1">
    <location>
        <begin position="113"/>
        <end position="134"/>
    </location>
</feature>
<gene>
    <name evidence="3" type="ORF">JOC48_002979</name>
</gene>
<reference evidence="3 4" key="1">
    <citation type="submission" date="2021-01" db="EMBL/GenBank/DDBJ databases">
        <title>Genomic Encyclopedia of Type Strains, Phase IV (KMG-IV): sequencing the most valuable type-strain genomes for metagenomic binning, comparative biology and taxonomic classification.</title>
        <authorList>
            <person name="Goeker M."/>
        </authorList>
    </citation>
    <scope>NUCLEOTIDE SEQUENCE [LARGE SCALE GENOMIC DNA]</scope>
    <source>
        <strain evidence="3 4">DSM 23711</strain>
    </source>
</reference>
<feature type="transmembrane region" description="Helical" evidence="1">
    <location>
        <begin position="45"/>
        <end position="67"/>
    </location>
</feature>
<keyword evidence="3" id="KW-0407">Ion channel</keyword>
<dbReference type="InterPro" id="IPR013099">
    <property type="entry name" value="K_chnl_dom"/>
</dbReference>
<keyword evidence="4" id="KW-1185">Reference proteome</keyword>
<protein>
    <submittedName>
        <fullName evidence="3">Potassium channel LctB</fullName>
    </submittedName>
</protein>
<dbReference type="Proteomes" id="UP001296943">
    <property type="component" value="Unassembled WGS sequence"/>
</dbReference>
<keyword evidence="1" id="KW-0812">Transmembrane</keyword>
<organism evidence="3 4">
    <name type="scientific">Aquibacillus albus</name>
    <dbReference type="NCBI Taxonomy" id="1168171"/>
    <lineage>
        <taxon>Bacteria</taxon>
        <taxon>Bacillati</taxon>
        <taxon>Bacillota</taxon>
        <taxon>Bacilli</taxon>
        <taxon>Bacillales</taxon>
        <taxon>Bacillaceae</taxon>
        <taxon>Aquibacillus</taxon>
    </lineage>
</organism>
<keyword evidence="3" id="KW-0813">Transport</keyword>
<dbReference type="EMBL" id="JAFBDR010000017">
    <property type="protein sequence ID" value="MBM7572475.1"/>
    <property type="molecule type" value="Genomic_DNA"/>
</dbReference>
<proteinExistence type="predicted"/>
<comment type="caution">
    <text evidence="3">The sequence shown here is derived from an EMBL/GenBank/DDBJ whole genome shotgun (WGS) entry which is preliminary data.</text>
</comment>
<keyword evidence="1" id="KW-0472">Membrane</keyword>
<dbReference type="GO" id="GO:0034220">
    <property type="term" value="P:monoatomic ion transmembrane transport"/>
    <property type="evidence" value="ECO:0007669"/>
    <property type="project" value="UniProtKB-KW"/>
</dbReference>
<accession>A0ABS2N3H0</accession>
<dbReference type="Pfam" id="PF07885">
    <property type="entry name" value="Ion_trans_2"/>
    <property type="match status" value="1"/>
</dbReference>
<keyword evidence="3" id="KW-0406">Ion transport</keyword>
<evidence type="ECO:0000259" key="2">
    <source>
        <dbReference type="Pfam" id="PF07885"/>
    </source>
</evidence>